<dbReference type="GO" id="GO:0000160">
    <property type="term" value="P:phosphorelay signal transduction system"/>
    <property type="evidence" value="ECO:0007669"/>
    <property type="project" value="InterPro"/>
</dbReference>
<dbReference type="InterPro" id="IPR051015">
    <property type="entry name" value="EvgA-like"/>
</dbReference>
<feature type="domain" description="Response regulatory" evidence="4">
    <location>
        <begin position="3"/>
        <end position="120"/>
    </location>
</feature>
<evidence type="ECO:0000259" key="4">
    <source>
        <dbReference type="PROSITE" id="PS50110"/>
    </source>
</evidence>
<keyword evidence="1" id="KW-0238">DNA-binding</keyword>
<reference evidence="5 6" key="1">
    <citation type="submission" date="2018-12" db="EMBL/GenBank/DDBJ databases">
        <title>bacterium Hansschlegelia zhihuaiae S113.</title>
        <authorList>
            <person name="He J."/>
        </authorList>
    </citation>
    <scope>NUCLEOTIDE SEQUENCE [LARGE SCALE GENOMIC DNA]</scope>
    <source>
        <strain evidence="5 6">S 113</strain>
    </source>
</reference>
<dbReference type="OrthoDB" id="9805444at2"/>
<dbReference type="Gene3D" id="1.10.10.10">
    <property type="entry name" value="Winged helix-like DNA-binding domain superfamily/Winged helix DNA-binding domain"/>
    <property type="match status" value="1"/>
</dbReference>
<dbReference type="AlphaFoldDB" id="A0A4Q0MC74"/>
<dbReference type="InterPro" id="IPR011006">
    <property type="entry name" value="CheY-like_superfamily"/>
</dbReference>
<dbReference type="CDD" id="cd06170">
    <property type="entry name" value="LuxR_C_like"/>
    <property type="match status" value="1"/>
</dbReference>
<dbReference type="InterPro" id="IPR036388">
    <property type="entry name" value="WH-like_DNA-bd_sf"/>
</dbReference>
<dbReference type="EMBL" id="RYFI01000016">
    <property type="protein sequence ID" value="RXF70938.1"/>
    <property type="molecule type" value="Genomic_DNA"/>
</dbReference>
<dbReference type="SMART" id="SM00421">
    <property type="entry name" value="HTH_LUXR"/>
    <property type="match status" value="1"/>
</dbReference>
<comment type="caution">
    <text evidence="5">The sequence shown here is derived from an EMBL/GenBank/DDBJ whole genome shotgun (WGS) entry which is preliminary data.</text>
</comment>
<dbReference type="Pfam" id="PF00196">
    <property type="entry name" value="GerE"/>
    <property type="match status" value="1"/>
</dbReference>
<dbReference type="PROSITE" id="PS50110">
    <property type="entry name" value="RESPONSE_REGULATORY"/>
    <property type="match status" value="1"/>
</dbReference>
<protein>
    <submittedName>
        <fullName evidence="5">Response regulator transcription factor</fullName>
    </submittedName>
</protein>
<feature type="domain" description="HTH luxR-type" evidence="3">
    <location>
        <begin position="154"/>
        <end position="219"/>
    </location>
</feature>
<dbReference type="InterPro" id="IPR016032">
    <property type="entry name" value="Sig_transdc_resp-reg_C-effctor"/>
</dbReference>
<evidence type="ECO:0000313" key="6">
    <source>
        <dbReference type="Proteomes" id="UP000289708"/>
    </source>
</evidence>
<evidence type="ECO:0000313" key="5">
    <source>
        <dbReference type="EMBL" id="RXF70938.1"/>
    </source>
</evidence>
<dbReference type="SUPFAM" id="SSF52172">
    <property type="entry name" value="CheY-like"/>
    <property type="match status" value="1"/>
</dbReference>
<dbReference type="PANTHER" id="PTHR45566">
    <property type="entry name" value="HTH-TYPE TRANSCRIPTIONAL REGULATOR YHJB-RELATED"/>
    <property type="match status" value="1"/>
</dbReference>
<dbReference type="PRINTS" id="PR00038">
    <property type="entry name" value="HTHLUXR"/>
</dbReference>
<gene>
    <name evidence="5" type="ORF">EK403_16145</name>
</gene>
<dbReference type="GO" id="GO:0006355">
    <property type="term" value="P:regulation of DNA-templated transcription"/>
    <property type="evidence" value="ECO:0007669"/>
    <property type="project" value="InterPro"/>
</dbReference>
<keyword evidence="2" id="KW-0597">Phosphoprotein</keyword>
<dbReference type="InterPro" id="IPR001789">
    <property type="entry name" value="Sig_transdc_resp-reg_receiver"/>
</dbReference>
<dbReference type="Gene3D" id="3.40.50.2300">
    <property type="match status" value="1"/>
</dbReference>
<dbReference type="SUPFAM" id="SSF46894">
    <property type="entry name" value="C-terminal effector domain of the bipartite response regulators"/>
    <property type="match status" value="1"/>
</dbReference>
<evidence type="ECO:0000256" key="1">
    <source>
        <dbReference type="ARBA" id="ARBA00023125"/>
    </source>
</evidence>
<evidence type="ECO:0000256" key="2">
    <source>
        <dbReference type="PROSITE-ProRule" id="PRU00169"/>
    </source>
</evidence>
<dbReference type="Proteomes" id="UP000289708">
    <property type="component" value="Unassembled WGS sequence"/>
</dbReference>
<dbReference type="InterPro" id="IPR000792">
    <property type="entry name" value="Tscrpt_reg_LuxR_C"/>
</dbReference>
<dbReference type="PROSITE" id="PS50043">
    <property type="entry name" value="HTH_LUXR_2"/>
    <property type="match status" value="1"/>
</dbReference>
<proteinExistence type="predicted"/>
<sequence length="238" mass="25599">MTRIVVADDHVLHRRDLCIALQDAMPAAEVHAVETLDAALAILAGVGGVDIAFFDLELPGLKTLGLLCEFRRTFSATRFIVTSAADLTEAALQPLTTEPHGRASKGQTDEDIVFAGAATLSGRMIPPSAMTFTATRALSDPGFAGVSTFARGGRRLRPTRLTRRQRDVLALIVEGLSNREIAQRLRIAEPTTKVHVAALMRTLNVRNRTEAAVMARNLAGLLSKLALLDENDRPDAPG</sequence>
<dbReference type="GO" id="GO:0003677">
    <property type="term" value="F:DNA binding"/>
    <property type="evidence" value="ECO:0007669"/>
    <property type="project" value="UniProtKB-KW"/>
</dbReference>
<keyword evidence="6" id="KW-1185">Reference proteome</keyword>
<name>A0A4Q0MC74_9HYPH</name>
<dbReference type="PANTHER" id="PTHR45566:SF2">
    <property type="entry name" value="NARL SUBFAMILY"/>
    <property type="match status" value="1"/>
</dbReference>
<accession>A0A4Q0MC74</accession>
<organism evidence="5 6">
    <name type="scientific">Hansschlegelia zhihuaiae</name>
    <dbReference type="NCBI Taxonomy" id="405005"/>
    <lineage>
        <taxon>Bacteria</taxon>
        <taxon>Pseudomonadati</taxon>
        <taxon>Pseudomonadota</taxon>
        <taxon>Alphaproteobacteria</taxon>
        <taxon>Hyphomicrobiales</taxon>
        <taxon>Methylopilaceae</taxon>
        <taxon>Hansschlegelia</taxon>
    </lineage>
</organism>
<feature type="modified residue" description="4-aspartylphosphate" evidence="2">
    <location>
        <position position="55"/>
    </location>
</feature>
<dbReference type="RefSeq" id="WP_128778504.1">
    <property type="nucleotide sequence ID" value="NZ_RYFI01000016.1"/>
</dbReference>
<evidence type="ECO:0000259" key="3">
    <source>
        <dbReference type="PROSITE" id="PS50043"/>
    </source>
</evidence>